<reference evidence="1 2" key="1">
    <citation type="submission" date="2020-04" db="EMBL/GenBank/DDBJ databases">
        <title>Novel species.</title>
        <authorList>
            <person name="Teo W.F.A."/>
            <person name="Lipun K."/>
            <person name="Srisuk N."/>
            <person name="Duangmal K."/>
        </authorList>
    </citation>
    <scope>NUCLEOTIDE SEQUENCE [LARGE SCALE GENOMIC DNA]</scope>
    <source>
        <strain evidence="1 2">K13G38</strain>
    </source>
</reference>
<dbReference type="Proteomes" id="UP000715441">
    <property type="component" value="Unassembled WGS sequence"/>
</dbReference>
<evidence type="ECO:0008006" key="3">
    <source>
        <dbReference type="Google" id="ProtNLM"/>
    </source>
</evidence>
<comment type="caution">
    <text evidence="1">The sequence shown here is derived from an EMBL/GenBank/DDBJ whole genome shotgun (WGS) entry which is preliminary data.</text>
</comment>
<sequence>MKLLTADQALAGGSAGAARGWTAAEYRSVFGWDVGKSDGRIVLTLGRGVVALLVPVPVAMRVVPRLKRLDAVGPVFAEAGDEPHWVLLADANEFVTTAGDVPKGIVVLGAGQRIPVPCAETRASGPRWIVPPDPRRRWLPTLSTVLTAIWRV</sequence>
<dbReference type="EMBL" id="JAAXLS010000001">
    <property type="protein sequence ID" value="NKQ51544.1"/>
    <property type="molecule type" value="Genomic_DNA"/>
</dbReference>
<protein>
    <recommendedName>
        <fullName evidence="3">MmcQ/YjbR family DNA-binding protein</fullName>
    </recommendedName>
</protein>
<accession>A0ABX1IVN4</accession>
<evidence type="ECO:0000313" key="2">
    <source>
        <dbReference type="Proteomes" id="UP000715441"/>
    </source>
</evidence>
<dbReference type="RefSeq" id="WP_168510533.1">
    <property type="nucleotide sequence ID" value="NZ_JAAXLS010000001.1"/>
</dbReference>
<evidence type="ECO:0000313" key="1">
    <source>
        <dbReference type="EMBL" id="NKQ51544.1"/>
    </source>
</evidence>
<name>A0ABX1IVN4_9PSEU</name>
<gene>
    <name evidence="1" type="ORF">HFP15_01465</name>
</gene>
<keyword evidence="2" id="KW-1185">Reference proteome</keyword>
<proteinExistence type="predicted"/>
<organism evidence="1 2">
    <name type="scientific">Amycolatopsis acididurans</name>
    <dbReference type="NCBI Taxonomy" id="2724524"/>
    <lineage>
        <taxon>Bacteria</taxon>
        <taxon>Bacillati</taxon>
        <taxon>Actinomycetota</taxon>
        <taxon>Actinomycetes</taxon>
        <taxon>Pseudonocardiales</taxon>
        <taxon>Pseudonocardiaceae</taxon>
        <taxon>Amycolatopsis</taxon>
    </lineage>
</organism>